<name>H3NIJ0_9LACT</name>
<feature type="binding site" evidence="7">
    <location>
        <position position="359"/>
    </location>
    <ligand>
        <name>Mn(2+)</name>
        <dbReference type="ChEBI" id="CHEBI:29035"/>
        <label>1</label>
    </ligand>
</feature>
<protein>
    <recommendedName>
        <fullName evidence="6">Cyclic-di-AMP phosphodiesterase</fullName>
        <ecNumber evidence="6">3.1.4.-</ecNumber>
    </recommendedName>
</protein>
<evidence type="ECO:0000256" key="6">
    <source>
        <dbReference type="PIRNR" id="PIRNR026583"/>
    </source>
</evidence>
<feature type="binding site" evidence="7">
    <location>
        <position position="434"/>
    </location>
    <ligand>
        <name>Mn(2+)</name>
        <dbReference type="ChEBI" id="CHEBI:29035"/>
        <label>1</label>
    </ligand>
</feature>
<dbReference type="PANTHER" id="PTHR47618:SF2">
    <property type="entry name" value="CYCLIC-DI-AMP PHOSPHODIESTERASE GDPP"/>
    <property type="match status" value="1"/>
</dbReference>
<dbReference type="InterPro" id="IPR001667">
    <property type="entry name" value="DDH_dom"/>
</dbReference>
<dbReference type="GO" id="GO:0106409">
    <property type="term" value="F:cyclic-di-AMP phosphodiesterase activity"/>
    <property type="evidence" value="ECO:0007669"/>
    <property type="project" value="RHEA"/>
</dbReference>
<feature type="transmembrane region" description="Helical" evidence="8">
    <location>
        <begin position="20"/>
        <end position="40"/>
    </location>
</feature>
<feature type="domain" description="DDH" evidence="9">
    <location>
        <begin position="353"/>
        <end position="510"/>
    </location>
</feature>
<evidence type="ECO:0000256" key="5">
    <source>
        <dbReference type="ARBA" id="ARBA00023136"/>
    </source>
</evidence>
<keyword evidence="4 8" id="KW-1133">Transmembrane helix</keyword>
<keyword evidence="7" id="KW-0464">Manganese</keyword>
<evidence type="ECO:0000256" key="2">
    <source>
        <dbReference type="ARBA" id="ARBA00022475"/>
    </source>
</evidence>
<evidence type="ECO:0000256" key="8">
    <source>
        <dbReference type="SAM" id="Phobius"/>
    </source>
</evidence>
<reference evidence="12 13" key="1">
    <citation type="submission" date="2012-01" db="EMBL/GenBank/DDBJ databases">
        <title>The Genome Sequence of Facklamia languida CCUG 37842.</title>
        <authorList>
            <consortium name="The Broad Institute Genome Sequencing Platform"/>
            <person name="Earl A."/>
            <person name="Ward D."/>
            <person name="Feldgarden M."/>
            <person name="Gevers D."/>
            <person name="Huys G."/>
            <person name="Young S.K."/>
            <person name="Zeng Q."/>
            <person name="Gargeya S."/>
            <person name="Fitzgerald M."/>
            <person name="Haas B."/>
            <person name="Abouelleil A."/>
            <person name="Alvarado L."/>
            <person name="Arachchi H.M."/>
            <person name="Berlin A."/>
            <person name="Chapman S.B."/>
            <person name="Gearin G."/>
            <person name="Goldberg J."/>
            <person name="Griggs A."/>
            <person name="Gujja S."/>
            <person name="Hansen M."/>
            <person name="Heiman D."/>
            <person name="Howarth C."/>
            <person name="Larimer J."/>
            <person name="Lui A."/>
            <person name="MacDonald P.J.P."/>
            <person name="McCowen C."/>
            <person name="Montmayeur A."/>
            <person name="Murphy C."/>
            <person name="Neiman D."/>
            <person name="Pearson M."/>
            <person name="Priest M."/>
            <person name="Roberts A."/>
            <person name="Saif S."/>
            <person name="Shea T."/>
            <person name="Sisk P."/>
            <person name="Stolte C."/>
            <person name="Sykes S."/>
            <person name="Wortman J."/>
            <person name="Nusbaum C."/>
            <person name="Birren B."/>
        </authorList>
    </citation>
    <scope>NUCLEOTIDE SEQUENCE [LARGE SCALE GENOMIC DNA]</scope>
    <source>
        <strain evidence="12 13">CCUG 37842</strain>
    </source>
</reference>
<feature type="binding site" evidence="7">
    <location>
        <position position="365"/>
    </location>
    <ligand>
        <name>Mn(2+)</name>
        <dbReference type="ChEBI" id="CHEBI:29035"/>
        <label>2</label>
    </ligand>
</feature>
<keyword evidence="5 6" id="KW-0472">Membrane</keyword>
<dbReference type="InterPro" id="IPR014528">
    <property type="entry name" value="GdpP/PdeA"/>
</dbReference>
<dbReference type="OrthoDB" id="9759476at2"/>
<dbReference type="eggNOG" id="COG3887">
    <property type="taxonomic scope" value="Bacteria"/>
</dbReference>
<keyword evidence="13" id="KW-1185">Reference proteome</keyword>
<dbReference type="PANTHER" id="PTHR47618">
    <property type="entry name" value="BIFUNCTIONAL OLIGORIBONUCLEASE AND PAP PHOSPHATASE NRNA"/>
    <property type="match status" value="1"/>
</dbReference>
<proteinExistence type="inferred from homology"/>
<comment type="subcellular location">
    <subcellularLocation>
        <location evidence="1">Cell membrane</location>
        <topology evidence="1">Multi-pass membrane protein</topology>
    </subcellularLocation>
</comment>
<dbReference type="Gene3D" id="3.10.310.30">
    <property type="match status" value="1"/>
</dbReference>
<gene>
    <name evidence="12" type="ORF">HMPREF9708_00679</name>
</gene>
<keyword evidence="7" id="KW-0479">Metal-binding</keyword>
<dbReference type="AlphaFoldDB" id="H3NIJ0"/>
<comment type="function">
    <text evidence="6">Has phosphodiesterase (PDE) activity against cyclic-di-AMP (c-di-AMP).</text>
</comment>
<dbReference type="InterPro" id="IPR051319">
    <property type="entry name" value="Oligoribo/pAp-PDE_c-di-AMP_PDE"/>
</dbReference>
<evidence type="ECO:0000313" key="13">
    <source>
        <dbReference type="Proteomes" id="UP000006190"/>
    </source>
</evidence>
<keyword evidence="3 8" id="KW-0812">Transmembrane</keyword>
<keyword evidence="6" id="KW-0378">Hydrolase</keyword>
<comment type="catalytic activity">
    <reaction evidence="6">
        <text>3',3'-c-di-AMP + H2O = 5'-O-phosphonoadenylyl-(3'-&gt;5')-adenosine + H(+)</text>
        <dbReference type="Rhea" id="RHEA:54420"/>
        <dbReference type="ChEBI" id="CHEBI:15377"/>
        <dbReference type="ChEBI" id="CHEBI:15378"/>
        <dbReference type="ChEBI" id="CHEBI:71500"/>
        <dbReference type="ChEBI" id="CHEBI:138171"/>
    </reaction>
</comment>
<accession>H3NIJ0</accession>
<dbReference type="STRING" id="883113.HMPREF9708_00679"/>
<comment type="caution">
    <text evidence="12">The sequence shown here is derived from an EMBL/GenBank/DDBJ whole genome shotgun (WGS) entry which is preliminary data.</text>
</comment>
<dbReference type="Pfam" id="PF24898">
    <property type="entry name" value="GGDEF_GdpP"/>
    <property type="match status" value="1"/>
</dbReference>
<feature type="transmembrane region" description="Helical" evidence="8">
    <location>
        <begin position="47"/>
        <end position="67"/>
    </location>
</feature>
<evidence type="ECO:0000259" key="9">
    <source>
        <dbReference type="Pfam" id="PF01368"/>
    </source>
</evidence>
<feature type="binding site" evidence="7">
    <location>
        <position position="363"/>
    </location>
    <ligand>
        <name>Mn(2+)</name>
        <dbReference type="ChEBI" id="CHEBI:29035"/>
        <label>1</label>
    </ligand>
</feature>
<dbReference type="Pfam" id="PF02272">
    <property type="entry name" value="DHHA1"/>
    <property type="match status" value="1"/>
</dbReference>
<dbReference type="SUPFAM" id="SSF64182">
    <property type="entry name" value="DHH phosphoesterases"/>
    <property type="match status" value="1"/>
</dbReference>
<dbReference type="PIRSF" id="PIRSF026583">
    <property type="entry name" value="YybT"/>
    <property type="match status" value="1"/>
</dbReference>
<evidence type="ECO:0000259" key="10">
    <source>
        <dbReference type="Pfam" id="PF02272"/>
    </source>
</evidence>
<evidence type="ECO:0000313" key="12">
    <source>
        <dbReference type="EMBL" id="EHR37500.1"/>
    </source>
</evidence>
<dbReference type="HOGENOM" id="CLU_018278_0_0_9"/>
<feature type="binding site" evidence="7">
    <location>
        <position position="513"/>
    </location>
    <ligand>
        <name>Mn(2+)</name>
        <dbReference type="ChEBI" id="CHEBI:29035"/>
        <label>2</label>
    </ligand>
</feature>
<dbReference type="GO" id="GO:0005886">
    <property type="term" value="C:plasma membrane"/>
    <property type="evidence" value="ECO:0007669"/>
    <property type="project" value="UniProtKB-SubCell"/>
</dbReference>
<evidence type="ECO:0000256" key="1">
    <source>
        <dbReference type="ARBA" id="ARBA00004651"/>
    </source>
</evidence>
<dbReference type="Pfam" id="PF21370">
    <property type="entry name" value="PAS_GdpP"/>
    <property type="match status" value="1"/>
</dbReference>
<dbReference type="Gene3D" id="3.90.1640.10">
    <property type="entry name" value="inorganic pyrophosphatase (n-terminal core)"/>
    <property type="match status" value="1"/>
</dbReference>
<dbReference type="GO" id="GO:0046872">
    <property type="term" value="F:metal ion binding"/>
    <property type="evidence" value="ECO:0007669"/>
    <property type="project" value="UniProtKB-KW"/>
</dbReference>
<comment type="similarity">
    <text evidence="6">Belongs to the GdpP/PdeA phosphodiesterase family.</text>
</comment>
<dbReference type="InterPro" id="IPR049553">
    <property type="entry name" value="GdpP-like_PAS"/>
</dbReference>
<feature type="domain" description="Cyclic-di-AMP phosphodiesterase GdpP-like PAS" evidence="11">
    <location>
        <begin position="84"/>
        <end position="171"/>
    </location>
</feature>
<comment type="cofactor">
    <cofactor evidence="7">
        <name>Mn(2+)</name>
        <dbReference type="ChEBI" id="CHEBI:29035"/>
    </cofactor>
    <text evidence="7">For phosphodiesterase activity, probably binds 2 Mn(2+) per subunit.</text>
</comment>
<dbReference type="EC" id="3.1.4.-" evidence="6"/>
<evidence type="ECO:0000256" key="4">
    <source>
        <dbReference type="ARBA" id="ARBA00022989"/>
    </source>
</evidence>
<sequence length="668" mass="76091">MINLGKLKEFFHNFHALEISWQIYSLLAIYATITIIALWLEWRIGCLLILMLVAVILFFCFNIRHFIRDLTIMAGQMSKNVALAQEYAIYHAPIGVLLYDQLNRVTWVNPAMQDLFAGKDLIGETIENIDSKLAPLFNQTSLDQWQEISLDSGYYRFLHQAQYRALYLYDITHDIAMQQMTQQTTVVMGNLFLEDYDDLLYAMNDEESARFESDLIVQLNRWADDYHIFLKQTDEDHFLLLLNRHALSKLEEEKFKSFNEIRQHYHDQNIPISMALALAFVDDIKQDMLAVNKQAKANLDLALGRGGDQVVVRSINGKATFYGGKSATTEKRSDIRAKMFFKALKSAVQPVDNVVIAGHRFPDTDSLGSALGVYQIVKNYHREARILIEPNELNHDIKELLSNDHFQDNWDALFLTHETVEDFLQDKTLFILVDHHRPSISEAQAFMEPYDKIVIDHHRRSEEFPNQTVLTYIEPSASSTAELLTEYFQFVEDTNSSLDKMTATALLAGIIVDTNQFSLRTGSRTFQSAAYLKAQGADTLEIQYLLKESLATITARNRLIERMQIEVEGYAITMGEEDQVLDSMTAAQTADEMLGIDQVEASFVIYRRSPDQIGISARSLGNINVQTLMEALGGGGHLSNAATQIKGKTISDAYQDLIQVIKKREDEG</sequence>
<feature type="binding site" evidence="7">
    <location>
        <position position="434"/>
    </location>
    <ligand>
        <name>Mn(2+)</name>
        <dbReference type="ChEBI" id="CHEBI:29035"/>
        <label>2</label>
    </ligand>
</feature>
<dbReference type="EMBL" id="AGEG01000006">
    <property type="protein sequence ID" value="EHR37500.1"/>
    <property type="molecule type" value="Genomic_DNA"/>
</dbReference>
<feature type="domain" description="DHHA1" evidence="10">
    <location>
        <begin position="584"/>
        <end position="662"/>
    </location>
</feature>
<dbReference type="InterPro" id="IPR003156">
    <property type="entry name" value="DHHA1_dom"/>
</dbReference>
<dbReference type="PATRIC" id="fig|883113.3.peg.680"/>
<evidence type="ECO:0000259" key="11">
    <source>
        <dbReference type="Pfam" id="PF21370"/>
    </source>
</evidence>
<evidence type="ECO:0000256" key="3">
    <source>
        <dbReference type="ARBA" id="ARBA00022692"/>
    </source>
</evidence>
<feature type="binding site" evidence="7">
    <location>
        <position position="457"/>
    </location>
    <ligand>
        <name>Mn(2+)</name>
        <dbReference type="ChEBI" id="CHEBI:29035"/>
        <label>2</label>
    </ligand>
</feature>
<dbReference type="InterPro" id="IPR038763">
    <property type="entry name" value="DHH_sf"/>
</dbReference>
<organism evidence="12 13">
    <name type="scientific">Facklamia languida CCUG 37842</name>
    <dbReference type="NCBI Taxonomy" id="883113"/>
    <lineage>
        <taxon>Bacteria</taxon>
        <taxon>Bacillati</taxon>
        <taxon>Bacillota</taxon>
        <taxon>Bacilli</taxon>
        <taxon>Lactobacillales</taxon>
        <taxon>Aerococcaceae</taxon>
        <taxon>Facklamia</taxon>
    </lineage>
</organism>
<keyword evidence="2 6" id="KW-1003">Cell membrane</keyword>
<dbReference type="RefSeq" id="WP_006308706.1">
    <property type="nucleotide sequence ID" value="NZ_JH601133.1"/>
</dbReference>
<dbReference type="FunFam" id="3.90.1640.10:FF:000002">
    <property type="entry name" value="Cyclic-di-AMP phosphodiesterase"/>
    <property type="match status" value="1"/>
</dbReference>
<dbReference type="GO" id="GO:0003676">
    <property type="term" value="F:nucleic acid binding"/>
    <property type="evidence" value="ECO:0007669"/>
    <property type="project" value="UniProtKB-UniRule"/>
</dbReference>
<dbReference type="Gene3D" id="3.30.450.20">
    <property type="entry name" value="PAS domain"/>
    <property type="match status" value="1"/>
</dbReference>
<evidence type="ECO:0000256" key="7">
    <source>
        <dbReference type="PIRSR" id="PIRSR026583-50"/>
    </source>
</evidence>
<dbReference type="Pfam" id="PF01368">
    <property type="entry name" value="DHH"/>
    <property type="match status" value="1"/>
</dbReference>
<dbReference type="GO" id="GO:0016787">
    <property type="term" value="F:hydrolase activity"/>
    <property type="evidence" value="ECO:0007669"/>
    <property type="project" value="UniProtKB-UniRule"/>
</dbReference>
<dbReference type="Proteomes" id="UP000006190">
    <property type="component" value="Unassembled WGS sequence"/>
</dbReference>